<dbReference type="SUPFAM" id="SSF118290">
    <property type="entry name" value="WRKY DNA-binding domain"/>
    <property type="match status" value="1"/>
</dbReference>
<evidence type="ECO:0000256" key="5">
    <source>
        <dbReference type="ARBA" id="ARBA00023242"/>
    </source>
</evidence>
<reference evidence="9" key="1">
    <citation type="submission" date="2020-06" db="EMBL/GenBank/DDBJ databases">
        <authorList>
            <person name="Li T."/>
            <person name="Hu X."/>
            <person name="Zhang T."/>
            <person name="Song X."/>
            <person name="Zhang H."/>
            <person name="Dai N."/>
            <person name="Sheng W."/>
            <person name="Hou X."/>
            <person name="Wei L."/>
        </authorList>
    </citation>
    <scope>NUCLEOTIDE SEQUENCE</scope>
    <source>
        <strain evidence="9">G02</strain>
        <tissue evidence="9">Leaf</tissue>
    </source>
</reference>
<feature type="region of interest" description="Disordered" evidence="7">
    <location>
        <begin position="86"/>
        <end position="112"/>
    </location>
</feature>
<evidence type="ECO:0000256" key="7">
    <source>
        <dbReference type="SAM" id="MobiDB-lite"/>
    </source>
</evidence>
<evidence type="ECO:0000256" key="1">
    <source>
        <dbReference type="ARBA" id="ARBA00004123"/>
    </source>
</evidence>
<dbReference type="PANTHER" id="PTHR32096">
    <property type="entry name" value="WRKY TRANSCRIPTION FACTOR 30-RELATED-RELATED"/>
    <property type="match status" value="1"/>
</dbReference>
<reference evidence="9" key="2">
    <citation type="journal article" date="2024" name="Plant">
        <title>Genomic evolution and insights into agronomic trait innovations of Sesamum species.</title>
        <authorList>
            <person name="Miao H."/>
            <person name="Wang L."/>
            <person name="Qu L."/>
            <person name="Liu H."/>
            <person name="Sun Y."/>
            <person name="Le M."/>
            <person name="Wang Q."/>
            <person name="Wei S."/>
            <person name="Zheng Y."/>
            <person name="Lin W."/>
            <person name="Duan Y."/>
            <person name="Cao H."/>
            <person name="Xiong S."/>
            <person name="Wang X."/>
            <person name="Wei L."/>
            <person name="Li C."/>
            <person name="Ma Q."/>
            <person name="Ju M."/>
            <person name="Zhao R."/>
            <person name="Li G."/>
            <person name="Mu C."/>
            <person name="Tian Q."/>
            <person name="Mei H."/>
            <person name="Zhang T."/>
            <person name="Gao T."/>
            <person name="Zhang H."/>
        </authorList>
    </citation>
    <scope>NUCLEOTIDE SEQUENCE</scope>
    <source>
        <strain evidence="9">G02</strain>
    </source>
</reference>
<protein>
    <submittedName>
        <fullName evidence="9">WRKY transcription factor 41</fullName>
    </submittedName>
</protein>
<dbReference type="PROSITE" id="PS50811">
    <property type="entry name" value="WRKY"/>
    <property type="match status" value="1"/>
</dbReference>
<keyword evidence="3" id="KW-0238">DNA-binding</keyword>
<feature type="domain" description="WRKY" evidence="8">
    <location>
        <begin position="128"/>
        <end position="192"/>
    </location>
</feature>
<sequence length="350" mass="39208">MEKLGSLDRKSVISVLTQGKELANELKKQLHPTTTSKEACDSLLENILSSYENALRLLNCMALLGNGGDPSQIDVSNFLGSPYSIEGSPRSEVSEHNSKDHQPHKVVSKKRKTLPRWSEQVRVCSETGSEGQLVDGYNWRKYGQKDILGANHPRAYYRCTHRNTQGCLATKQVQRADEDPSIFEVIYSGKHSCIQERLKQKKENLIIQNKEEESQRHSQKMLMVSTEPTLKVETQELDTKEGSFPYFSFPSTPIDSENVETQLFPEPTNFIGTSYTPPFLSPATSESYFSLSPCPVNDFGIVHSLQSSESDLAEIISNPTPATSFPFEDLDFLVDQVDFGSHFLGAPDCF</sequence>
<comment type="caution">
    <text evidence="9">The sequence shown here is derived from an EMBL/GenBank/DDBJ whole genome shotgun (WGS) entry which is preliminary data.</text>
</comment>
<dbReference type="GO" id="GO:0010193">
    <property type="term" value="P:response to ozone"/>
    <property type="evidence" value="ECO:0007669"/>
    <property type="project" value="UniProtKB-ARBA"/>
</dbReference>
<evidence type="ECO:0000256" key="2">
    <source>
        <dbReference type="ARBA" id="ARBA00023015"/>
    </source>
</evidence>
<keyword evidence="5" id="KW-0539">Nucleus</keyword>
<dbReference type="PANTHER" id="PTHR32096:SF36">
    <property type="entry name" value="WRKY TRANSCRIPTION FACTOR 41-RELATED"/>
    <property type="match status" value="1"/>
</dbReference>
<evidence type="ECO:0000313" key="9">
    <source>
        <dbReference type="EMBL" id="KAL0428762.1"/>
    </source>
</evidence>
<name>A0AAW2VKL9_SESRA</name>
<evidence type="ECO:0000256" key="4">
    <source>
        <dbReference type="ARBA" id="ARBA00023163"/>
    </source>
</evidence>
<gene>
    <name evidence="9" type="ORF">Sradi_0502200</name>
</gene>
<comment type="subcellular location">
    <subcellularLocation>
        <location evidence="1">Nucleus</location>
    </subcellularLocation>
</comment>
<comment type="similarity">
    <text evidence="6">Belongs to the WRKY group III family.</text>
</comment>
<dbReference type="GO" id="GO:0003700">
    <property type="term" value="F:DNA-binding transcription factor activity"/>
    <property type="evidence" value="ECO:0007669"/>
    <property type="project" value="InterPro"/>
</dbReference>
<dbReference type="GO" id="GO:0042542">
    <property type="term" value="P:response to hydrogen peroxide"/>
    <property type="evidence" value="ECO:0007669"/>
    <property type="project" value="UniProtKB-ARBA"/>
</dbReference>
<feature type="compositionally biased region" description="Basic and acidic residues" evidence="7">
    <location>
        <begin position="92"/>
        <end position="103"/>
    </location>
</feature>
<accession>A0AAW2VKL9</accession>
<dbReference type="Pfam" id="PF03106">
    <property type="entry name" value="WRKY"/>
    <property type="match status" value="1"/>
</dbReference>
<dbReference type="GO" id="GO:0000976">
    <property type="term" value="F:transcription cis-regulatory region binding"/>
    <property type="evidence" value="ECO:0007669"/>
    <property type="project" value="TreeGrafter"/>
</dbReference>
<dbReference type="FunFam" id="2.20.25.80:FF:000009">
    <property type="entry name" value="WRKY transcription factor 53"/>
    <property type="match status" value="1"/>
</dbReference>
<dbReference type="EMBL" id="JACGWJ010000003">
    <property type="protein sequence ID" value="KAL0428762.1"/>
    <property type="molecule type" value="Genomic_DNA"/>
</dbReference>
<organism evidence="9">
    <name type="scientific">Sesamum radiatum</name>
    <name type="common">Black benniseed</name>
    <dbReference type="NCBI Taxonomy" id="300843"/>
    <lineage>
        <taxon>Eukaryota</taxon>
        <taxon>Viridiplantae</taxon>
        <taxon>Streptophyta</taxon>
        <taxon>Embryophyta</taxon>
        <taxon>Tracheophyta</taxon>
        <taxon>Spermatophyta</taxon>
        <taxon>Magnoliopsida</taxon>
        <taxon>eudicotyledons</taxon>
        <taxon>Gunneridae</taxon>
        <taxon>Pentapetalae</taxon>
        <taxon>asterids</taxon>
        <taxon>lamiids</taxon>
        <taxon>Lamiales</taxon>
        <taxon>Pedaliaceae</taxon>
        <taxon>Sesamum</taxon>
    </lineage>
</organism>
<keyword evidence="2" id="KW-0805">Transcription regulation</keyword>
<proteinExistence type="inferred from homology"/>
<dbReference type="GO" id="GO:0010150">
    <property type="term" value="P:leaf senescence"/>
    <property type="evidence" value="ECO:0007669"/>
    <property type="project" value="UniProtKB-ARBA"/>
</dbReference>
<evidence type="ECO:0000256" key="6">
    <source>
        <dbReference type="ARBA" id="ARBA00060850"/>
    </source>
</evidence>
<dbReference type="GO" id="GO:0009751">
    <property type="term" value="P:response to salicylic acid"/>
    <property type="evidence" value="ECO:0007669"/>
    <property type="project" value="UniProtKB-ARBA"/>
</dbReference>
<dbReference type="SMART" id="SM00774">
    <property type="entry name" value="WRKY"/>
    <property type="match status" value="1"/>
</dbReference>
<evidence type="ECO:0000259" key="8">
    <source>
        <dbReference type="PROSITE" id="PS50811"/>
    </source>
</evidence>
<dbReference type="InterPro" id="IPR044810">
    <property type="entry name" value="WRKY_plant"/>
</dbReference>
<dbReference type="AlphaFoldDB" id="A0AAW2VKL9"/>
<dbReference type="GO" id="GO:0005634">
    <property type="term" value="C:nucleus"/>
    <property type="evidence" value="ECO:0007669"/>
    <property type="project" value="UniProtKB-SubCell"/>
</dbReference>
<dbReference type="InterPro" id="IPR036576">
    <property type="entry name" value="WRKY_dom_sf"/>
</dbReference>
<keyword evidence="4" id="KW-0804">Transcription</keyword>
<dbReference type="InterPro" id="IPR003657">
    <property type="entry name" value="WRKY_dom"/>
</dbReference>
<dbReference type="Gene3D" id="2.20.25.80">
    <property type="entry name" value="WRKY domain"/>
    <property type="match status" value="1"/>
</dbReference>
<evidence type="ECO:0000256" key="3">
    <source>
        <dbReference type="ARBA" id="ARBA00023125"/>
    </source>
</evidence>